<dbReference type="SUPFAM" id="SSF51206">
    <property type="entry name" value="cAMP-binding domain-like"/>
    <property type="match status" value="1"/>
</dbReference>
<dbReference type="Pfam" id="PF00027">
    <property type="entry name" value="cNMP_binding"/>
    <property type="match status" value="1"/>
</dbReference>
<reference evidence="3" key="1">
    <citation type="journal article" date="2019" name="Int. J. Syst. Evol. Microbiol.">
        <title>The Global Catalogue of Microorganisms (GCM) 10K type strain sequencing project: providing services to taxonomists for standard genome sequencing and annotation.</title>
        <authorList>
            <consortium name="The Broad Institute Genomics Platform"/>
            <consortium name="The Broad Institute Genome Sequencing Center for Infectious Disease"/>
            <person name="Wu L."/>
            <person name="Ma J."/>
        </authorList>
    </citation>
    <scope>NUCLEOTIDE SEQUENCE [LARGE SCALE GENOMIC DNA]</scope>
    <source>
        <strain evidence="3">KCTC 42423</strain>
    </source>
</reference>
<dbReference type="InterPro" id="IPR036390">
    <property type="entry name" value="WH_DNA-bd_sf"/>
</dbReference>
<dbReference type="SUPFAM" id="SSF46785">
    <property type="entry name" value="Winged helix' DNA-binding domain"/>
    <property type="match status" value="1"/>
</dbReference>
<comment type="caution">
    <text evidence="2">The sequence shown here is derived from an EMBL/GenBank/DDBJ whole genome shotgun (WGS) entry which is preliminary data.</text>
</comment>
<dbReference type="RefSeq" id="WP_378254898.1">
    <property type="nucleotide sequence ID" value="NZ_JBHSJV010000001.1"/>
</dbReference>
<dbReference type="CDD" id="cd00038">
    <property type="entry name" value="CAP_ED"/>
    <property type="match status" value="1"/>
</dbReference>
<gene>
    <name evidence="2" type="ORF">ACFSTE_18260</name>
</gene>
<dbReference type="EMBL" id="JBHULX010000039">
    <property type="protein sequence ID" value="MFD2592787.1"/>
    <property type="molecule type" value="Genomic_DNA"/>
</dbReference>
<dbReference type="Gene3D" id="2.60.120.10">
    <property type="entry name" value="Jelly Rolls"/>
    <property type="match status" value="1"/>
</dbReference>
<organism evidence="2 3">
    <name type="scientific">Aquimarina hainanensis</name>
    <dbReference type="NCBI Taxonomy" id="1578017"/>
    <lineage>
        <taxon>Bacteria</taxon>
        <taxon>Pseudomonadati</taxon>
        <taxon>Bacteroidota</taxon>
        <taxon>Flavobacteriia</taxon>
        <taxon>Flavobacteriales</taxon>
        <taxon>Flavobacteriaceae</taxon>
        <taxon>Aquimarina</taxon>
    </lineage>
</organism>
<dbReference type="PROSITE" id="PS50042">
    <property type="entry name" value="CNMP_BINDING_3"/>
    <property type="match status" value="1"/>
</dbReference>
<name>A0ABW5NB36_9FLAO</name>
<keyword evidence="3" id="KW-1185">Reference proteome</keyword>
<dbReference type="InterPro" id="IPR018490">
    <property type="entry name" value="cNMP-bd_dom_sf"/>
</dbReference>
<evidence type="ECO:0000313" key="3">
    <source>
        <dbReference type="Proteomes" id="UP001597459"/>
    </source>
</evidence>
<sequence>MLQENQDLISYISLLQKEHTEISLDLIPPKKNIIEAGRMQHNVFIQKEGITKCVQLLENGTEFIQDFFGVGGLYGEIELIHNSVSKCAVITITDTSVYRIPKSLFLELLDRNSAFNRLIIESLTKKISFKADRHSFHQSHRLFDNIVRLQSNFPLFDSKISKADIANYLGITPRSLTRVLSQLSSDK</sequence>
<evidence type="ECO:0000313" key="2">
    <source>
        <dbReference type="EMBL" id="MFD2592787.1"/>
    </source>
</evidence>
<dbReference type="InterPro" id="IPR014710">
    <property type="entry name" value="RmlC-like_jellyroll"/>
</dbReference>
<dbReference type="Proteomes" id="UP001597459">
    <property type="component" value="Unassembled WGS sequence"/>
</dbReference>
<proteinExistence type="predicted"/>
<feature type="domain" description="Cyclic nucleotide-binding" evidence="1">
    <location>
        <begin position="27"/>
        <end position="126"/>
    </location>
</feature>
<protein>
    <submittedName>
        <fullName evidence="2">Crp/Fnr family transcriptional regulator</fullName>
    </submittedName>
</protein>
<evidence type="ECO:0000259" key="1">
    <source>
        <dbReference type="PROSITE" id="PS50042"/>
    </source>
</evidence>
<accession>A0ABW5NB36</accession>
<dbReference type="InterPro" id="IPR000595">
    <property type="entry name" value="cNMP-bd_dom"/>
</dbReference>